<gene>
    <name evidence="1" type="ORF">G205_13492</name>
</gene>
<evidence type="ECO:0000313" key="2">
    <source>
        <dbReference type="Proteomes" id="UP000011189"/>
    </source>
</evidence>
<evidence type="ECO:0000313" key="1">
    <source>
        <dbReference type="EMBL" id="ELT44214.1"/>
    </source>
</evidence>
<dbReference type="EMBL" id="AOFD01000028">
    <property type="protein sequence ID" value="ELT44214.1"/>
    <property type="molecule type" value="Genomic_DNA"/>
</dbReference>
<proteinExistence type="predicted"/>
<name>L8TSH5_9MICC</name>
<organism evidence="1 2">
    <name type="scientific">Arthrobacter nitrophenolicus</name>
    <dbReference type="NCBI Taxonomy" id="683150"/>
    <lineage>
        <taxon>Bacteria</taxon>
        <taxon>Bacillati</taxon>
        <taxon>Actinomycetota</taxon>
        <taxon>Actinomycetes</taxon>
        <taxon>Micrococcales</taxon>
        <taxon>Micrococcaceae</taxon>
        <taxon>Arthrobacter</taxon>
    </lineage>
</organism>
<reference evidence="2" key="1">
    <citation type="journal article" date="2013" name="Genome Announc.">
        <title>Draft Genome Sequence of the 2-Chloro-4-Nitrophenol-Degrading Bacterium Arthrobacter sp. Strain SJCon.</title>
        <authorList>
            <person name="Vikram S."/>
            <person name="Kumar S."/>
            <person name="Vaidya B."/>
            <person name="Pinnaka A.K."/>
            <person name="Raghava G.P."/>
        </authorList>
    </citation>
    <scope>NUCLEOTIDE SEQUENCE [LARGE SCALE GENOMIC DNA]</scope>
    <source>
        <strain evidence="2">SJCon</strain>
    </source>
</reference>
<protein>
    <submittedName>
        <fullName evidence="1">Uncharacterized protein</fullName>
    </submittedName>
</protein>
<comment type="caution">
    <text evidence="1">The sequence shown here is derived from an EMBL/GenBank/DDBJ whole genome shotgun (WGS) entry which is preliminary data.</text>
</comment>
<sequence>MLGVAQVLVDGLAADSIVTGKDGLWNTAYGAGTSTAAPFRCEDLFPSFVGAALLGQGDFFFLAFREERAFEFREGTQDGSMTLAIGESSPMKTTFSLTKLHPARPHGSDHGREHVRRRGCGRAVHAVPHHDVPVAGELE</sequence>
<dbReference type="Proteomes" id="UP000011189">
    <property type="component" value="Unassembled WGS sequence"/>
</dbReference>
<dbReference type="AlphaFoldDB" id="L8TSH5"/>
<accession>L8TSH5</accession>
<keyword evidence="2" id="KW-1185">Reference proteome</keyword>